<feature type="transmembrane region" description="Helical" evidence="6">
    <location>
        <begin position="184"/>
        <end position="203"/>
    </location>
</feature>
<feature type="domain" description="Major facilitator superfamily (MFS) profile" evidence="7">
    <location>
        <begin position="85"/>
        <end position="514"/>
    </location>
</feature>
<dbReference type="PROSITE" id="PS50850">
    <property type="entry name" value="MFS"/>
    <property type="match status" value="1"/>
</dbReference>
<dbReference type="SUPFAM" id="SSF103473">
    <property type="entry name" value="MFS general substrate transporter"/>
    <property type="match status" value="1"/>
</dbReference>
<evidence type="ECO:0000313" key="8">
    <source>
        <dbReference type="EMBL" id="KAK0513985.1"/>
    </source>
</evidence>
<dbReference type="EMBL" id="JAFEKC020000006">
    <property type="protein sequence ID" value="KAK0513985.1"/>
    <property type="molecule type" value="Genomic_DNA"/>
</dbReference>
<comment type="caution">
    <text evidence="8">The sequence shown here is derived from an EMBL/GenBank/DDBJ whole genome shotgun (WGS) entry which is preliminary data.</text>
</comment>
<evidence type="ECO:0000313" key="9">
    <source>
        <dbReference type="Proteomes" id="UP001166286"/>
    </source>
</evidence>
<keyword evidence="9" id="KW-1185">Reference proteome</keyword>
<evidence type="ECO:0000256" key="3">
    <source>
        <dbReference type="ARBA" id="ARBA00022989"/>
    </source>
</evidence>
<keyword evidence="3 6" id="KW-1133">Transmembrane helix</keyword>
<feature type="transmembrane region" description="Helical" evidence="6">
    <location>
        <begin position="312"/>
        <end position="339"/>
    </location>
</feature>
<dbReference type="PANTHER" id="PTHR23502:SF187">
    <property type="entry name" value="TRANSPORTER, PUTATIVE (AFU_ORTHOLOGUE AFUA_2G17840)-RELATED"/>
    <property type="match status" value="1"/>
</dbReference>
<dbReference type="InterPro" id="IPR011701">
    <property type="entry name" value="MFS"/>
</dbReference>
<organism evidence="8 9">
    <name type="scientific">Cladonia borealis</name>
    <dbReference type="NCBI Taxonomy" id="184061"/>
    <lineage>
        <taxon>Eukaryota</taxon>
        <taxon>Fungi</taxon>
        <taxon>Dikarya</taxon>
        <taxon>Ascomycota</taxon>
        <taxon>Pezizomycotina</taxon>
        <taxon>Lecanoromycetes</taxon>
        <taxon>OSLEUM clade</taxon>
        <taxon>Lecanoromycetidae</taxon>
        <taxon>Lecanorales</taxon>
        <taxon>Lecanorineae</taxon>
        <taxon>Cladoniaceae</taxon>
        <taxon>Cladonia</taxon>
    </lineage>
</organism>
<dbReference type="InterPro" id="IPR020846">
    <property type="entry name" value="MFS_dom"/>
</dbReference>
<feature type="transmembrane region" description="Helical" evidence="6">
    <location>
        <begin position="85"/>
        <end position="105"/>
    </location>
</feature>
<reference evidence="8" key="1">
    <citation type="submission" date="2023-03" db="EMBL/GenBank/DDBJ databases">
        <title>Complete genome of Cladonia borealis.</title>
        <authorList>
            <person name="Park H."/>
        </authorList>
    </citation>
    <scope>NUCLEOTIDE SEQUENCE</scope>
    <source>
        <strain evidence="8">ANT050790</strain>
    </source>
</reference>
<sequence length="527" mass="58275">MSPVGDLGSDSNKLSHIEAAEKNAPRHYSTDLTTDDGGHILDANQLGAESEGVQTTPDKKIILIPQPSGDPNDPLNWSSLKKHTILLVVTVTAFLPDFGSSMGIVALLPQAMQWDKPQNTIQHNLVGNLFCLGAGGLFTVFLSAYFGRLPVLLSFTSMALGTSAWCGAATSFNSYLAARILNGFFSTVAQAGGLMFIQDIFFFHEHPRKINIWSSGVIVSPYVGPLFTAFIIYKEPWPNTFWVNTGFSALCWLLVVSLMDETIYNRKLPPDQQPVPRSRLLRLIGVEQWRSRHLRQTFFQALMRPLIAISKLPVLLCTVYYFLNFAWVIGVNATISIWLTTFYKFTPYNLGFFYFAPIIGSLLGAVLGHWLHDLVGDYYMRRHSNHIEPEARLIIIWLASPLMAVSILVLGFAIQHTYHYMVIAVFFAGQVMGIMIATVALDAYLLDAYPEGSGEVGAWITVGRAMGGFMATYIEINWVLKSGPLVALGAQTGITAAASLIILVLGLFGKRIRKAQGRMKFAMETGY</sequence>
<evidence type="ECO:0000256" key="1">
    <source>
        <dbReference type="ARBA" id="ARBA00004141"/>
    </source>
</evidence>
<evidence type="ECO:0000256" key="6">
    <source>
        <dbReference type="SAM" id="Phobius"/>
    </source>
</evidence>
<accession>A0AA39R365</accession>
<protein>
    <recommendedName>
        <fullName evidence="7">Major facilitator superfamily (MFS) profile domain-containing protein</fullName>
    </recommendedName>
</protein>
<dbReference type="AlphaFoldDB" id="A0AA39R365"/>
<feature type="transmembrane region" description="Helical" evidence="6">
    <location>
        <begin position="239"/>
        <end position="259"/>
    </location>
</feature>
<feature type="region of interest" description="Disordered" evidence="5">
    <location>
        <begin position="1"/>
        <end position="41"/>
    </location>
</feature>
<evidence type="ECO:0000256" key="5">
    <source>
        <dbReference type="SAM" id="MobiDB-lite"/>
    </source>
</evidence>
<gene>
    <name evidence="8" type="ORF">JMJ35_003707</name>
</gene>
<dbReference type="PANTHER" id="PTHR23502">
    <property type="entry name" value="MAJOR FACILITATOR SUPERFAMILY"/>
    <property type="match status" value="1"/>
</dbReference>
<keyword evidence="2 6" id="KW-0812">Transmembrane</keyword>
<evidence type="ECO:0000256" key="2">
    <source>
        <dbReference type="ARBA" id="ARBA00022692"/>
    </source>
</evidence>
<name>A0AA39R365_9LECA</name>
<feature type="transmembrane region" description="Helical" evidence="6">
    <location>
        <begin position="393"/>
        <end position="414"/>
    </location>
</feature>
<proteinExistence type="predicted"/>
<feature type="transmembrane region" description="Helical" evidence="6">
    <location>
        <begin position="125"/>
        <end position="146"/>
    </location>
</feature>
<dbReference type="InterPro" id="IPR036259">
    <property type="entry name" value="MFS_trans_sf"/>
</dbReference>
<dbReference type="Gene3D" id="1.20.1250.20">
    <property type="entry name" value="MFS general substrate transporter like domains"/>
    <property type="match status" value="1"/>
</dbReference>
<feature type="compositionally biased region" description="Basic and acidic residues" evidence="5">
    <location>
        <begin position="13"/>
        <end position="24"/>
    </location>
</feature>
<feature type="transmembrane region" description="Helical" evidence="6">
    <location>
        <begin position="210"/>
        <end position="233"/>
    </location>
</feature>
<dbReference type="GO" id="GO:0005886">
    <property type="term" value="C:plasma membrane"/>
    <property type="evidence" value="ECO:0007669"/>
    <property type="project" value="TreeGrafter"/>
</dbReference>
<feature type="transmembrane region" description="Helical" evidence="6">
    <location>
        <begin position="158"/>
        <end position="178"/>
    </location>
</feature>
<comment type="subcellular location">
    <subcellularLocation>
        <location evidence="1">Membrane</location>
        <topology evidence="1">Multi-pass membrane protein</topology>
    </subcellularLocation>
</comment>
<dbReference type="Proteomes" id="UP001166286">
    <property type="component" value="Unassembled WGS sequence"/>
</dbReference>
<keyword evidence="4 6" id="KW-0472">Membrane</keyword>
<evidence type="ECO:0000256" key="4">
    <source>
        <dbReference type="ARBA" id="ARBA00023136"/>
    </source>
</evidence>
<dbReference type="Pfam" id="PF07690">
    <property type="entry name" value="MFS_1"/>
    <property type="match status" value="1"/>
</dbReference>
<feature type="transmembrane region" description="Helical" evidence="6">
    <location>
        <begin position="351"/>
        <end position="372"/>
    </location>
</feature>
<evidence type="ECO:0000259" key="7">
    <source>
        <dbReference type="PROSITE" id="PS50850"/>
    </source>
</evidence>
<feature type="transmembrane region" description="Helical" evidence="6">
    <location>
        <begin position="486"/>
        <end position="509"/>
    </location>
</feature>
<feature type="transmembrane region" description="Helical" evidence="6">
    <location>
        <begin position="420"/>
        <end position="444"/>
    </location>
</feature>
<dbReference type="GO" id="GO:0022857">
    <property type="term" value="F:transmembrane transporter activity"/>
    <property type="evidence" value="ECO:0007669"/>
    <property type="project" value="InterPro"/>
</dbReference>